<accession>R0KUD3</accession>
<keyword evidence="3" id="KW-1185">Reference proteome</keyword>
<reference evidence="2 3" key="1">
    <citation type="journal article" date="2013" name="BMC Genomics">
        <title>Comparative genomics of parasitic silkworm microsporidia reveal an association between genome expansion and host adaptation.</title>
        <authorList>
            <person name="Pan G."/>
            <person name="Xu J."/>
            <person name="Li T."/>
            <person name="Xia Q."/>
            <person name="Liu S.L."/>
            <person name="Zhang G."/>
            <person name="Li S."/>
            <person name="Li C."/>
            <person name="Liu H."/>
            <person name="Yang L."/>
            <person name="Liu T."/>
            <person name="Zhang X."/>
            <person name="Wu Z."/>
            <person name="Fan W."/>
            <person name="Dang X."/>
            <person name="Xiang H."/>
            <person name="Tao M."/>
            <person name="Li Y."/>
            <person name="Hu J."/>
            <person name="Li Z."/>
            <person name="Lin L."/>
            <person name="Luo J."/>
            <person name="Geng L."/>
            <person name="Wang L."/>
            <person name="Long M."/>
            <person name="Wan Y."/>
            <person name="He N."/>
            <person name="Zhang Z."/>
            <person name="Lu C."/>
            <person name="Keeling P.J."/>
            <person name="Wang J."/>
            <person name="Xiang Z."/>
            <person name="Zhou Z."/>
        </authorList>
    </citation>
    <scope>NUCLEOTIDE SEQUENCE [LARGE SCALE GENOMIC DNA]</scope>
    <source>
        <strain evidence="3">CQ1 / CVCC 102059</strain>
    </source>
</reference>
<dbReference type="OrthoDB" id="2196090at2759"/>
<dbReference type="STRING" id="578461.R0KUD3"/>
<evidence type="ECO:0000256" key="1">
    <source>
        <dbReference type="SAM" id="Coils"/>
    </source>
</evidence>
<evidence type="ECO:0000313" key="2">
    <source>
        <dbReference type="EMBL" id="EOB14426.1"/>
    </source>
</evidence>
<dbReference type="VEuPathDB" id="MicrosporidiaDB:NBO_28g0065"/>
<proteinExistence type="predicted"/>
<organism evidence="2 3">
    <name type="scientific">Nosema bombycis (strain CQ1 / CVCC 102059)</name>
    <name type="common">Microsporidian parasite</name>
    <name type="synonym">Pebrine of silkworm</name>
    <dbReference type="NCBI Taxonomy" id="578461"/>
    <lineage>
        <taxon>Eukaryota</taxon>
        <taxon>Fungi</taxon>
        <taxon>Fungi incertae sedis</taxon>
        <taxon>Microsporidia</taxon>
        <taxon>Nosematidae</taxon>
        <taxon>Nosema</taxon>
    </lineage>
</organism>
<gene>
    <name evidence="2" type="ORF">NBO_28g0065</name>
</gene>
<sequence length="201" mass="24064">MFNDIKLKNNDIIDYENFDNGRKYQRSFRLKNDYEIEPVNKKKTIEKFKEIENTIDTLSITPLKIPDNFYKSLVHQKDKKIDQPPHTNRIFPDLTQTVKQFYPSSSPVITYNDFKLTDKESEEADVRSLDSNKSLQTTSTLKEMRRKTENLQNKFDDLEKQLEEIKKSDEPEPKKLHDQIKAYTDYYYSDFLDFSNEDDFM</sequence>
<dbReference type="EMBL" id="KB908936">
    <property type="protein sequence ID" value="EOB14426.1"/>
    <property type="molecule type" value="Genomic_DNA"/>
</dbReference>
<protein>
    <submittedName>
        <fullName evidence="2">Uncharacterized protein</fullName>
    </submittedName>
</protein>
<dbReference type="AlphaFoldDB" id="R0KUD3"/>
<keyword evidence="1" id="KW-0175">Coiled coil</keyword>
<dbReference type="HOGENOM" id="CLU_1360778_0_0_1"/>
<name>R0KUD3_NOSB1</name>
<feature type="coiled-coil region" evidence="1">
    <location>
        <begin position="141"/>
        <end position="168"/>
    </location>
</feature>
<evidence type="ECO:0000313" key="3">
    <source>
        <dbReference type="Proteomes" id="UP000016927"/>
    </source>
</evidence>
<dbReference type="Proteomes" id="UP000016927">
    <property type="component" value="Unassembled WGS sequence"/>
</dbReference>